<evidence type="ECO:0000256" key="4">
    <source>
        <dbReference type="ARBA" id="ARBA00022840"/>
    </source>
</evidence>
<dbReference type="KEGG" id="llu:AKJ09_02615"/>
<dbReference type="InterPro" id="IPR011009">
    <property type="entry name" value="Kinase-like_dom_sf"/>
</dbReference>
<dbReference type="Proteomes" id="UP000064967">
    <property type="component" value="Chromosome"/>
</dbReference>
<dbReference type="CDD" id="cd14014">
    <property type="entry name" value="STKc_PknB_like"/>
    <property type="match status" value="1"/>
</dbReference>
<dbReference type="STRING" id="1391654.AKJ09_02615"/>
<dbReference type="PANTHER" id="PTHR43289:SF6">
    <property type="entry name" value="SERINE_THREONINE-PROTEIN KINASE NEKL-3"/>
    <property type="match status" value="1"/>
</dbReference>
<evidence type="ECO:0000256" key="3">
    <source>
        <dbReference type="ARBA" id="ARBA00022777"/>
    </source>
</evidence>
<evidence type="ECO:0000256" key="1">
    <source>
        <dbReference type="ARBA" id="ARBA00022679"/>
    </source>
</evidence>
<dbReference type="GO" id="GO:0004674">
    <property type="term" value="F:protein serine/threonine kinase activity"/>
    <property type="evidence" value="ECO:0007669"/>
    <property type="project" value="UniProtKB-KW"/>
</dbReference>
<dbReference type="SMART" id="SM00220">
    <property type="entry name" value="S_TKc"/>
    <property type="match status" value="1"/>
</dbReference>
<dbReference type="PANTHER" id="PTHR43289">
    <property type="entry name" value="MITOGEN-ACTIVATED PROTEIN KINASE KINASE KINASE 20-RELATED"/>
    <property type="match status" value="1"/>
</dbReference>
<evidence type="ECO:0000256" key="5">
    <source>
        <dbReference type="PROSITE-ProRule" id="PRU10141"/>
    </source>
</evidence>
<protein>
    <submittedName>
        <fullName evidence="7">Serine/threonine protein kinase</fullName>
    </submittedName>
</protein>
<feature type="domain" description="Protein kinase" evidence="6">
    <location>
        <begin position="48"/>
        <end position="314"/>
    </location>
</feature>
<dbReference type="Gene3D" id="3.30.200.20">
    <property type="entry name" value="Phosphorylase Kinase, domain 1"/>
    <property type="match status" value="1"/>
</dbReference>
<dbReference type="Pfam" id="PF00069">
    <property type="entry name" value="Pkinase"/>
    <property type="match status" value="1"/>
</dbReference>
<evidence type="ECO:0000313" key="7">
    <source>
        <dbReference type="EMBL" id="AKU95951.1"/>
    </source>
</evidence>
<keyword evidence="3 7" id="KW-0418">Kinase</keyword>
<evidence type="ECO:0000256" key="2">
    <source>
        <dbReference type="ARBA" id="ARBA00022741"/>
    </source>
</evidence>
<evidence type="ECO:0000313" key="8">
    <source>
        <dbReference type="Proteomes" id="UP000064967"/>
    </source>
</evidence>
<dbReference type="PROSITE" id="PS00107">
    <property type="entry name" value="PROTEIN_KINASE_ATP"/>
    <property type="match status" value="1"/>
</dbReference>
<sequence>MRAIVVKMMSSAVRPRRHENLCRASIRAFMARPSPPSIPPGTLMGGKYALGRKLGAGGMGAVFEATDDKGNAFAVKTLLVGKGAKEVAAETRARFDREIATTERLRHRNVLSLVDHGVDESTGAPYLVMPRMRGGDLASVLERVSILEPSVAVPLVLQAARGVGKGHSEGIVHRDLKPSNLFLEDEGGVVVVKVSDFGLAKVQDAGIDSLTSSGALLGTPHYMSPEQAENAKRVDARTDVFSLGMVLYHALTGAPAFTRSGSFMAFLVGQSSVPPVQTAAPWVAPDLARVVHAALLRSPDARWPNVGEFELALTMASGFEMANAPIYRAALAPISQSTRSQVLPKASLPAHWQDLLRR</sequence>
<keyword evidence="4 5" id="KW-0067">ATP-binding</keyword>
<dbReference type="AlphaFoldDB" id="A0A0K1PRE6"/>
<dbReference type="PROSITE" id="PS00108">
    <property type="entry name" value="PROTEIN_KINASE_ST"/>
    <property type="match status" value="1"/>
</dbReference>
<dbReference type="InterPro" id="IPR000719">
    <property type="entry name" value="Prot_kinase_dom"/>
</dbReference>
<dbReference type="EMBL" id="CP012333">
    <property type="protein sequence ID" value="AKU95951.1"/>
    <property type="molecule type" value="Genomic_DNA"/>
</dbReference>
<keyword evidence="7" id="KW-0723">Serine/threonine-protein kinase</keyword>
<evidence type="ECO:0000259" key="6">
    <source>
        <dbReference type="PROSITE" id="PS50011"/>
    </source>
</evidence>
<keyword evidence="2 5" id="KW-0547">Nucleotide-binding</keyword>
<keyword evidence="8" id="KW-1185">Reference proteome</keyword>
<feature type="binding site" evidence="5">
    <location>
        <position position="82"/>
    </location>
    <ligand>
        <name>ATP</name>
        <dbReference type="ChEBI" id="CHEBI:30616"/>
    </ligand>
</feature>
<gene>
    <name evidence="7" type="ORF">AKJ09_02615</name>
</gene>
<organism evidence="7 8">
    <name type="scientific">Labilithrix luteola</name>
    <dbReference type="NCBI Taxonomy" id="1391654"/>
    <lineage>
        <taxon>Bacteria</taxon>
        <taxon>Pseudomonadati</taxon>
        <taxon>Myxococcota</taxon>
        <taxon>Polyangia</taxon>
        <taxon>Polyangiales</taxon>
        <taxon>Labilitrichaceae</taxon>
        <taxon>Labilithrix</taxon>
    </lineage>
</organism>
<dbReference type="OrthoDB" id="9779541at2"/>
<keyword evidence="1" id="KW-0808">Transferase</keyword>
<dbReference type="SUPFAM" id="SSF56112">
    <property type="entry name" value="Protein kinase-like (PK-like)"/>
    <property type="match status" value="1"/>
</dbReference>
<proteinExistence type="predicted"/>
<dbReference type="Gene3D" id="1.10.510.10">
    <property type="entry name" value="Transferase(Phosphotransferase) domain 1"/>
    <property type="match status" value="1"/>
</dbReference>
<dbReference type="PROSITE" id="PS50011">
    <property type="entry name" value="PROTEIN_KINASE_DOM"/>
    <property type="match status" value="1"/>
</dbReference>
<reference evidence="7 8" key="1">
    <citation type="submission" date="2015-08" db="EMBL/GenBank/DDBJ databases">
        <authorList>
            <person name="Babu N.S."/>
            <person name="Beckwith C.J."/>
            <person name="Beseler K.G."/>
            <person name="Brison A."/>
            <person name="Carone J.V."/>
            <person name="Caskin T.P."/>
            <person name="Diamond M."/>
            <person name="Durham M.E."/>
            <person name="Foxe J.M."/>
            <person name="Go M."/>
            <person name="Henderson B.A."/>
            <person name="Jones I.B."/>
            <person name="McGettigan J.A."/>
            <person name="Micheletti S.J."/>
            <person name="Nasrallah M.E."/>
            <person name="Ortiz D."/>
            <person name="Piller C.R."/>
            <person name="Privatt S.R."/>
            <person name="Schneider S.L."/>
            <person name="Sharp S."/>
            <person name="Smith T.C."/>
            <person name="Stanton J.D."/>
            <person name="Ullery H.E."/>
            <person name="Wilson R.J."/>
            <person name="Serrano M.G."/>
            <person name="Buck G."/>
            <person name="Lee V."/>
            <person name="Wang Y."/>
            <person name="Carvalho R."/>
            <person name="Voegtly L."/>
            <person name="Shi R."/>
            <person name="Duckworth R."/>
            <person name="Johnson A."/>
            <person name="Loviza R."/>
            <person name="Walstead R."/>
            <person name="Shah Z."/>
            <person name="Kiflezghi M."/>
            <person name="Wade K."/>
            <person name="Ball S.L."/>
            <person name="Bradley K.W."/>
            <person name="Asai D.J."/>
            <person name="Bowman C.A."/>
            <person name="Russell D.A."/>
            <person name="Pope W.H."/>
            <person name="Jacobs-Sera D."/>
            <person name="Hendrix R.W."/>
            <person name="Hatfull G.F."/>
        </authorList>
    </citation>
    <scope>NUCLEOTIDE SEQUENCE [LARGE SCALE GENOMIC DNA]</scope>
    <source>
        <strain evidence="7 8">DSM 27648</strain>
    </source>
</reference>
<name>A0A0K1PRE6_9BACT</name>
<dbReference type="InterPro" id="IPR017441">
    <property type="entry name" value="Protein_kinase_ATP_BS"/>
</dbReference>
<accession>A0A0K1PRE6</accession>
<dbReference type="InterPro" id="IPR008271">
    <property type="entry name" value="Ser/Thr_kinase_AS"/>
</dbReference>
<dbReference type="GO" id="GO:0005524">
    <property type="term" value="F:ATP binding"/>
    <property type="evidence" value="ECO:0007669"/>
    <property type="project" value="UniProtKB-UniRule"/>
</dbReference>